<comment type="subcellular location">
    <subcellularLocation>
        <location evidence="1">Membrane</location>
        <topology evidence="1">Multi-pass membrane protein</topology>
    </subcellularLocation>
</comment>
<evidence type="ECO:0000256" key="1">
    <source>
        <dbReference type="ARBA" id="ARBA00004141"/>
    </source>
</evidence>
<keyword evidence="8" id="KW-1185">Reference proteome</keyword>
<accession>A0A3P8I1M1</accession>
<evidence type="ECO:0000256" key="5">
    <source>
        <dbReference type="PROSITE-ProRule" id="PRU00282"/>
    </source>
</evidence>
<dbReference type="InterPro" id="IPR018108">
    <property type="entry name" value="MCP_transmembrane"/>
</dbReference>
<dbReference type="OrthoDB" id="5843090at2759"/>
<dbReference type="GO" id="GO:0016020">
    <property type="term" value="C:membrane"/>
    <property type="evidence" value="ECO:0007669"/>
    <property type="project" value="UniProtKB-SubCell"/>
</dbReference>
<protein>
    <recommendedName>
        <fullName evidence="9">ADP/ATP translocase</fullName>
    </recommendedName>
</protein>
<evidence type="ECO:0000256" key="6">
    <source>
        <dbReference type="RuleBase" id="RU000488"/>
    </source>
</evidence>
<comment type="similarity">
    <text evidence="2 6">Belongs to the mitochondrial carrier (TC 2.A.29) family.</text>
</comment>
<reference evidence="7 8" key="1">
    <citation type="submission" date="2018-11" db="EMBL/GenBank/DDBJ databases">
        <authorList>
            <consortium name="Pathogen Informatics"/>
        </authorList>
    </citation>
    <scope>NUCLEOTIDE SEQUENCE [LARGE SCALE GENOMIC DNA]</scope>
</reference>
<dbReference type="Gene3D" id="1.50.40.10">
    <property type="entry name" value="Mitochondrial carrier domain"/>
    <property type="match status" value="1"/>
</dbReference>
<feature type="repeat" description="Solcar" evidence="5">
    <location>
        <begin position="1"/>
        <end position="70"/>
    </location>
</feature>
<dbReference type="InterPro" id="IPR023395">
    <property type="entry name" value="MCP_dom_sf"/>
</dbReference>
<dbReference type="AlphaFoldDB" id="A0A3P8I1M1"/>
<gene>
    <name evidence="7" type="ORF">SBAD_LOCUS12546</name>
</gene>
<evidence type="ECO:0000256" key="4">
    <source>
        <dbReference type="ARBA" id="ARBA00023136"/>
    </source>
</evidence>
<dbReference type="Proteomes" id="UP000270296">
    <property type="component" value="Unassembled WGS sequence"/>
</dbReference>
<dbReference type="PROSITE" id="PS50920">
    <property type="entry name" value="SOLCAR"/>
    <property type="match status" value="1"/>
</dbReference>
<organism evidence="7 8">
    <name type="scientific">Soboliphyme baturini</name>
    <dbReference type="NCBI Taxonomy" id="241478"/>
    <lineage>
        <taxon>Eukaryota</taxon>
        <taxon>Metazoa</taxon>
        <taxon>Ecdysozoa</taxon>
        <taxon>Nematoda</taxon>
        <taxon>Enoplea</taxon>
        <taxon>Dorylaimia</taxon>
        <taxon>Dioctophymatida</taxon>
        <taxon>Dioctophymatoidea</taxon>
        <taxon>Soboliphymatidae</taxon>
        <taxon>Soboliphyme</taxon>
    </lineage>
</organism>
<evidence type="ECO:0000256" key="2">
    <source>
        <dbReference type="ARBA" id="ARBA00006375"/>
    </source>
</evidence>
<evidence type="ECO:0000313" key="7">
    <source>
        <dbReference type="EMBL" id="VDP49486.1"/>
    </source>
</evidence>
<name>A0A3P8I1M1_9BILA</name>
<keyword evidence="3 5" id="KW-0812">Transmembrane</keyword>
<dbReference type="SUPFAM" id="SSF103506">
    <property type="entry name" value="Mitochondrial carrier"/>
    <property type="match status" value="1"/>
</dbReference>
<proteinExistence type="inferred from homology"/>
<dbReference type="Pfam" id="PF00153">
    <property type="entry name" value="Mito_carr"/>
    <property type="match status" value="1"/>
</dbReference>
<keyword evidence="4 5" id="KW-0472">Membrane</keyword>
<evidence type="ECO:0000256" key="3">
    <source>
        <dbReference type="ARBA" id="ARBA00022692"/>
    </source>
</evidence>
<evidence type="ECO:0000313" key="8">
    <source>
        <dbReference type="Proteomes" id="UP000270296"/>
    </source>
</evidence>
<keyword evidence="6" id="KW-0813">Transport</keyword>
<evidence type="ECO:0008006" key="9">
    <source>
        <dbReference type="Google" id="ProtNLM"/>
    </source>
</evidence>
<dbReference type="EMBL" id="UZAM01018089">
    <property type="protein sequence ID" value="VDP49486.1"/>
    <property type="molecule type" value="Genomic_DNA"/>
</dbReference>
<sequence length="77" mass="8901">MHASIRLVVSRRFCLVSSKRYSFVAAFKFIRGTYVNDGFLALYRGNSATMVRVMPFAAIQYCAHEQWRHVLGVDKQK</sequence>